<proteinExistence type="predicted"/>
<feature type="compositionally biased region" description="Basic and acidic residues" evidence="1">
    <location>
        <begin position="64"/>
        <end position="75"/>
    </location>
</feature>
<organism evidence="2 3">
    <name type="scientific">Halorientalis brevis</name>
    <dbReference type="NCBI Taxonomy" id="1126241"/>
    <lineage>
        <taxon>Archaea</taxon>
        <taxon>Methanobacteriati</taxon>
        <taxon>Methanobacteriota</taxon>
        <taxon>Stenosarchaea group</taxon>
        <taxon>Halobacteria</taxon>
        <taxon>Halobacteriales</taxon>
        <taxon>Haloarculaceae</taxon>
        <taxon>Halorientalis</taxon>
    </lineage>
</organism>
<accession>A0ABD6C9J2</accession>
<dbReference type="EMBL" id="JBHUDJ010000001">
    <property type="protein sequence ID" value="MFD1585927.1"/>
    <property type="molecule type" value="Genomic_DNA"/>
</dbReference>
<protein>
    <submittedName>
        <fullName evidence="2">DUF5812 family protein</fullName>
    </submittedName>
</protein>
<name>A0ABD6C9J2_9EURY</name>
<feature type="region of interest" description="Disordered" evidence="1">
    <location>
        <begin position="64"/>
        <end position="102"/>
    </location>
</feature>
<evidence type="ECO:0000256" key="1">
    <source>
        <dbReference type="SAM" id="MobiDB-lite"/>
    </source>
</evidence>
<comment type="caution">
    <text evidence="2">The sequence shown here is derived from an EMBL/GenBank/DDBJ whole genome shotgun (WGS) entry which is preliminary data.</text>
</comment>
<keyword evidence="3" id="KW-1185">Reference proteome</keyword>
<dbReference type="RefSeq" id="WP_247377559.1">
    <property type="nucleotide sequence ID" value="NZ_JALLGV010000003.1"/>
</dbReference>
<reference evidence="2 3" key="1">
    <citation type="journal article" date="2019" name="Int. J. Syst. Evol. Microbiol.">
        <title>The Global Catalogue of Microorganisms (GCM) 10K type strain sequencing project: providing services to taxonomists for standard genome sequencing and annotation.</title>
        <authorList>
            <consortium name="The Broad Institute Genomics Platform"/>
            <consortium name="The Broad Institute Genome Sequencing Center for Infectious Disease"/>
            <person name="Wu L."/>
            <person name="Ma J."/>
        </authorList>
    </citation>
    <scope>NUCLEOTIDE SEQUENCE [LARGE SCALE GENOMIC DNA]</scope>
    <source>
        <strain evidence="2 3">CGMCC 1.12125</strain>
    </source>
</reference>
<dbReference type="InterPro" id="IPR043850">
    <property type="entry name" value="DUF5812"/>
</dbReference>
<dbReference type="Pfam" id="PF19129">
    <property type="entry name" value="DUF5812"/>
    <property type="match status" value="1"/>
</dbReference>
<gene>
    <name evidence="2" type="ORF">ACFR9U_02955</name>
</gene>
<evidence type="ECO:0000313" key="3">
    <source>
        <dbReference type="Proteomes" id="UP001597119"/>
    </source>
</evidence>
<dbReference type="AlphaFoldDB" id="A0ABD6C9J2"/>
<dbReference type="Proteomes" id="UP001597119">
    <property type="component" value="Unassembled WGS sequence"/>
</dbReference>
<sequence>MAMKDGTFLVTHVDEESAVVQDVADGQVHTLAECDDFAVGEVLDATLEPEPPMEVTWRIAEESRRRTIPVEHSEEPPTQQARDLAADQQVGDLTTRERAGEGEVHVLTVPADQTADAAEEIVEDEETRARAARLDVAHVEVRAADGVVSVRYLP</sequence>
<evidence type="ECO:0000313" key="2">
    <source>
        <dbReference type="EMBL" id="MFD1585927.1"/>
    </source>
</evidence>